<dbReference type="Gene3D" id="3.40.50.300">
    <property type="entry name" value="P-loop containing nucleotide triphosphate hydrolases"/>
    <property type="match status" value="1"/>
</dbReference>
<dbReference type="GO" id="GO:0016887">
    <property type="term" value="F:ATP hydrolysis activity"/>
    <property type="evidence" value="ECO:0007669"/>
    <property type="project" value="InterPro"/>
</dbReference>
<dbReference type="GO" id="GO:0005524">
    <property type="term" value="F:ATP binding"/>
    <property type="evidence" value="ECO:0007669"/>
    <property type="project" value="InterPro"/>
</dbReference>
<feature type="domain" description="ATPase dynein-related AAA" evidence="1">
    <location>
        <begin position="11"/>
        <end position="141"/>
    </location>
</feature>
<organism evidence="2 3">
    <name type="scientific">Rhizobium lusitanum</name>
    <dbReference type="NCBI Taxonomy" id="293958"/>
    <lineage>
        <taxon>Bacteria</taxon>
        <taxon>Pseudomonadati</taxon>
        <taxon>Pseudomonadota</taxon>
        <taxon>Alphaproteobacteria</taxon>
        <taxon>Hyphomicrobiales</taxon>
        <taxon>Rhizobiaceae</taxon>
        <taxon>Rhizobium/Agrobacterium group</taxon>
        <taxon>Rhizobium</taxon>
    </lineage>
</organism>
<dbReference type="CDD" id="cd00009">
    <property type="entry name" value="AAA"/>
    <property type="match status" value="1"/>
</dbReference>
<evidence type="ECO:0000313" key="2">
    <source>
        <dbReference type="EMBL" id="NEI71001.1"/>
    </source>
</evidence>
<accession>A0A6L9U684</accession>
<dbReference type="InterPro" id="IPR011704">
    <property type="entry name" value="ATPase_dyneun-rel_AAA"/>
</dbReference>
<sequence length="332" mass="36071">MLEAYIEGDTPVMLWGAPGIGKSDVVEQTAHKLGMALIDQRLTTLEPVDLRGLPHIRDGAAVWANPDILPNAKRDGERGILFLDEINAAPASTQAACYQLILNRRIGEYRLPDGWRIAAAGNRQSDRASAQRMPSALANRFAHIDVVPDVEAWANWAIGANIHPAMIAFLRFRPLLMHLMPGAATDKGEVTISMPSDARAFPTPRSWTDAAKYVDRDADMRQPLIAGRVGVGPSVEFEGFIRTFLEVPSIRTILADPAGAKVPTGPGALYAVSAALARAATPVTFGPILEYVKRIPKAYEVLTAVDAQNRDKALTETQAFVNWCGRNVEVFA</sequence>
<proteinExistence type="predicted"/>
<dbReference type="InterPro" id="IPR027417">
    <property type="entry name" value="P-loop_NTPase"/>
</dbReference>
<protein>
    <submittedName>
        <fullName evidence="2">AAA domain-containing protein</fullName>
    </submittedName>
</protein>
<evidence type="ECO:0000313" key="3">
    <source>
        <dbReference type="Proteomes" id="UP000483035"/>
    </source>
</evidence>
<evidence type="ECO:0000259" key="1">
    <source>
        <dbReference type="Pfam" id="PF07728"/>
    </source>
</evidence>
<dbReference type="SUPFAM" id="SSF52540">
    <property type="entry name" value="P-loop containing nucleoside triphosphate hydrolases"/>
    <property type="match status" value="1"/>
</dbReference>
<gene>
    <name evidence="2" type="ORF">GR212_15590</name>
</gene>
<reference evidence="2 3" key="1">
    <citation type="submission" date="2019-12" db="EMBL/GenBank/DDBJ databases">
        <title>Rhizobium genotypes associated with high levels of biological nitrogen fixation by grain legumes in a temperate-maritime cropping system.</title>
        <authorList>
            <person name="Maluk M."/>
            <person name="Francesc Ferrando Molina F."/>
            <person name="Lopez Del Egido L."/>
            <person name="Lafos M."/>
            <person name="Langarica-Fuentes A."/>
            <person name="Gebre Yohannes G."/>
            <person name="Young M.W."/>
            <person name="Martin P."/>
            <person name="Gantlett R."/>
            <person name="Kenicer G."/>
            <person name="Hawes C."/>
            <person name="Begg G.S."/>
            <person name="Quilliam R.S."/>
            <person name="Squire G.R."/>
            <person name="Poole P.S."/>
            <person name="Young P.W."/>
            <person name="Iannetta P.M."/>
            <person name="James E.K."/>
        </authorList>
    </citation>
    <scope>NUCLEOTIDE SEQUENCE [LARGE SCALE GENOMIC DNA]</scope>
    <source>
        <strain evidence="2 3">JHI1118</strain>
    </source>
</reference>
<dbReference type="AlphaFoldDB" id="A0A6L9U684"/>
<comment type="caution">
    <text evidence="2">The sequence shown here is derived from an EMBL/GenBank/DDBJ whole genome shotgun (WGS) entry which is preliminary data.</text>
</comment>
<dbReference type="EMBL" id="WUEY01000006">
    <property type="protein sequence ID" value="NEI71001.1"/>
    <property type="molecule type" value="Genomic_DNA"/>
</dbReference>
<dbReference type="Proteomes" id="UP000483035">
    <property type="component" value="Unassembled WGS sequence"/>
</dbReference>
<dbReference type="Pfam" id="PF07728">
    <property type="entry name" value="AAA_5"/>
    <property type="match status" value="1"/>
</dbReference>
<name>A0A6L9U684_9HYPH</name>